<dbReference type="InterPro" id="IPR003173">
    <property type="entry name" value="PC4_C"/>
</dbReference>
<keyword evidence="14" id="KW-1185">Reference proteome</keyword>
<feature type="domain" description="Transcriptional coactivator p15 (PC4) C-terminal" evidence="12">
    <location>
        <begin position="61"/>
        <end position="112"/>
    </location>
</feature>
<dbReference type="Proteomes" id="UP000028760">
    <property type="component" value="Unassembled WGS sequence"/>
</dbReference>
<keyword evidence="5" id="KW-0238">DNA-binding</keyword>
<comment type="subcellular location">
    <subcellularLocation>
        <location evidence="1">Nucleus</location>
    </subcellularLocation>
</comment>
<evidence type="ECO:0000313" key="13">
    <source>
        <dbReference type="Ensembl" id="ENSPFOP00000017169.2"/>
    </source>
</evidence>
<evidence type="ECO:0000256" key="2">
    <source>
        <dbReference type="ARBA" id="ARBA00009001"/>
    </source>
</evidence>
<comment type="function">
    <text evidence="9">General coactivator that functions cooperatively with TAFs and mediates functional interactions between upstream activators and the general transcriptional machinery. May be involved in stabilizing the multiprotein transcription complex. Binds single-stranded DNA. Also binds, in vitro, non-specifically to double-stranded DNA (ds DNA).</text>
</comment>
<dbReference type="GO" id="GO:0003713">
    <property type="term" value="F:transcription coactivator activity"/>
    <property type="evidence" value="ECO:0007669"/>
    <property type="project" value="InterPro"/>
</dbReference>
<dbReference type="GeneTree" id="ENSGT00940000166509"/>
<evidence type="ECO:0000256" key="8">
    <source>
        <dbReference type="ARBA" id="ARBA00023242"/>
    </source>
</evidence>
<dbReference type="Gene3D" id="2.30.31.10">
    <property type="entry name" value="Transcriptional Coactivator Pc4, Chain A"/>
    <property type="match status" value="1"/>
</dbReference>
<dbReference type="InterPro" id="IPR045125">
    <property type="entry name" value="Sub1/Tcp4-like"/>
</dbReference>
<dbReference type="OrthoDB" id="2505440at2759"/>
<dbReference type="Ensembl" id="ENSPFOT00000017191.2">
    <property type="protein sequence ID" value="ENSPFOP00000017169.2"/>
    <property type="gene ID" value="ENSPFOG00000017101.2"/>
</dbReference>
<organism evidence="13 14">
    <name type="scientific">Poecilia formosa</name>
    <name type="common">Amazon molly</name>
    <name type="synonym">Limia formosa</name>
    <dbReference type="NCBI Taxonomy" id="48698"/>
    <lineage>
        <taxon>Eukaryota</taxon>
        <taxon>Metazoa</taxon>
        <taxon>Chordata</taxon>
        <taxon>Craniata</taxon>
        <taxon>Vertebrata</taxon>
        <taxon>Euteleostomi</taxon>
        <taxon>Actinopterygii</taxon>
        <taxon>Neopterygii</taxon>
        <taxon>Teleostei</taxon>
        <taxon>Neoteleostei</taxon>
        <taxon>Acanthomorphata</taxon>
        <taxon>Ovalentaria</taxon>
        <taxon>Atherinomorphae</taxon>
        <taxon>Cyprinodontiformes</taxon>
        <taxon>Poeciliidae</taxon>
        <taxon>Poeciliinae</taxon>
        <taxon>Poecilia</taxon>
    </lineage>
</organism>
<dbReference type="GO" id="GO:0003677">
    <property type="term" value="F:DNA binding"/>
    <property type="evidence" value="ECO:0007669"/>
    <property type="project" value="UniProtKB-KW"/>
</dbReference>
<feature type="compositionally biased region" description="Basic and acidic residues" evidence="11">
    <location>
        <begin position="30"/>
        <end position="43"/>
    </location>
</feature>
<dbReference type="OMA" id="VTINEFR"/>
<keyword evidence="4" id="KW-0805">Transcription regulation</keyword>
<evidence type="ECO:0000256" key="9">
    <source>
        <dbReference type="ARBA" id="ARBA00024848"/>
    </source>
</evidence>
<comment type="similarity">
    <text evidence="2">Belongs to the transcriptional coactivator PC4 family.</text>
</comment>
<reference evidence="13" key="3">
    <citation type="submission" date="2025-09" db="UniProtKB">
        <authorList>
            <consortium name="Ensembl"/>
        </authorList>
    </citation>
    <scope>IDENTIFICATION</scope>
</reference>
<dbReference type="KEGG" id="pfor:103130906"/>
<dbReference type="Pfam" id="PF02229">
    <property type="entry name" value="PC4"/>
    <property type="match status" value="1"/>
</dbReference>
<dbReference type="GO" id="GO:0005634">
    <property type="term" value="C:nucleus"/>
    <property type="evidence" value="ECO:0007669"/>
    <property type="project" value="UniProtKB-SubCell"/>
</dbReference>
<protein>
    <recommendedName>
        <fullName evidence="3">Activated RNA polymerase II transcriptional coactivator p15</fullName>
    </recommendedName>
    <alternativeName>
        <fullName evidence="10">SUB1 homolog</fullName>
    </alternativeName>
</protein>
<dbReference type="SUPFAM" id="SSF54447">
    <property type="entry name" value="ssDNA-binding transcriptional regulator domain"/>
    <property type="match status" value="1"/>
</dbReference>
<dbReference type="FunFam" id="2.30.31.10:FF:000001">
    <property type="entry name" value="Activated RNA polymerase II transcriptional coactivator p15"/>
    <property type="match status" value="1"/>
</dbReference>
<evidence type="ECO:0000256" key="7">
    <source>
        <dbReference type="ARBA" id="ARBA00023163"/>
    </source>
</evidence>
<keyword evidence="8" id="KW-0539">Nucleus</keyword>
<evidence type="ECO:0000256" key="1">
    <source>
        <dbReference type="ARBA" id="ARBA00004123"/>
    </source>
</evidence>
<proteinExistence type="inferred from homology"/>
<accession>A0A087YGL6</accession>
<evidence type="ECO:0000313" key="14">
    <source>
        <dbReference type="Proteomes" id="UP000028760"/>
    </source>
</evidence>
<dbReference type="RefSeq" id="XP_007542493.1">
    <property type="nucleotide sequence ID" value="XM_007542431.1"/>
</dbReference>
<evidence type="ECO:0000256" key="10">
    <source>
        <dbReference type="ARBA" id="ARBA00031984"/>
    </source>
</evidence>
<feature type="compositionally biased region" description="Low complexity" evidence="11">
    <location>
        <begin position="44"/>
        <end position="53"/>
    </location>
</feature>
<dbReference type="eggNOG" id="KOG2712">
    <property type="taxonomic scope" value="Eukaryota"/>
</dbReference>
<keyword evidence="6" id="KW-0010">Activator</keyword>
<evidence type="ECO:0000256" key="4">
    <source>
        <dbReference type="ARBA" id="ARBA00023015"/>
    </source>
</evidence>
<dbReference type="STRING" id="48698.ENSPFOP00000017169"/>
<dbReference type="GO" id="GO:0060261">
    <property type="term" value="P:positive regulation of transcription initiation by RNA polymerase II"/>
    <property type="evidence" value="ECO:0007669"/>
    <property type="project" value="InterPro"/>
</dbReference>
<dbReference type="AlphaFoldDB" id="A0A087YGL6"/>
<evidence type="ECO:0000259" key="12">
    <source>
        <dbReference type="Pfam" id="PF02229"/>
    </source>
</evidence>
<evidence type="ECO:0000256" key="11">
    <source>
        <dbReference type="SAM" id="MobiDB-lite"/>
    </source>
</evidence>
<dbReference type="InterPro" id="IPR009044">
    <property type="entry name" value="ssDNA-bd_transcriptional_reg"/>
</dbReference>
<evidence type="ECO:0000256" key="3">
    <source>
        <dbReference type="ARBA" id="ARBA00013386"/>
    </source>
</evidence>
<feature type="region of interest" description="Disordered" evidence="11">
    <location>
        <begin position="1"/>
        <end position="61"/>
    </location>
</feature>
<keyword evidence="7" id="KW-0804">Transcription</keyword>
<sequence>MPKSKEVLSSTSGSDSDSEVETKAKRKKPSAPEKPAKKQKSGESSKPGSSSKGSGDGDNMFQIGKMRYVSVRDFKGKVLIDIREYWMNQDGEMKPGKKGISLNPEQWNQLKEQISEIDDAVKRL</sequence>
<evidence type="ECO:0000256" key="6">
    <source>
        <dbReference type="ARBA" id="ARBA00023159"/>
    </source>
</evidence>
<dbReference type="RefSeq" id="XP_007542494.1">
    <property type="nucleotide sequence ID" value="XM_007542432.2"/>
</dbReference>
<name>A0A087YGL6_POEFO</name>
<reference evidence="14" key="1">
    <citation type="submission" date="2013-10" db="EMBL/GenBank/DDBJ databases">
        <authorList>
            <person name="Schartl M."/>
            <person name="Warren W."/>
        </authorList>
    </citation>
    <scope>NUCLEOTIDE SEQUENCE [LARGE SCALE GENOMIC DNA]</scope>
    <source>
        <strain evidence="14">female</strain>
    </source>
</reference>
<dbReference type="PANTHER" id="PTHR13215">
    <property type="entry name" value="RNA POLYMERASE II TRANSCRIPTIONAL COACTIVATOR"/>
    <property type="match status" value="1"/>
</dbReference>
<reference evidence="13" key="2">
    <citation type="submission" date="2025-08" db="UniProtKB">
        <authorList>
            <consortium name="Ensembl"/>
        </authorList>
    </citation>
    <scope>IDENTIFICATION</scope>
</reference>
<dbReference type="EMBL" id="AYCK01023496">
    <property type="status" value="NOT_ANNOTATED_CDS"/>
    <property type="molecule type" value="Genomic_DNA"/>
</dbReference>
<dbReference type="GeneID" id="103130906"/>
<evidence type="ECO:0000256" key="5">
    <source>
        <dbReference type="ARBA" id="ARBA00023125"/>
    </source>
</evidence>